<feature type="binding site" evidence="3">
    <location>
        <position position="203"/>
    </location>
    <ligand>
        <name>a divalent metal cation</name>
        <dbReference type="ChEBI" id="CHEBI:60240"/>
        <label>1</label>
    </ligand>
</feature>
<dbReference type="NCBIfam" id="TIGR00010">
    <property type="entry name" value="YchF/TatD family DNA exonuclease"/>
    <property type="match status" value="1"/>
</dbReference>
<dbReference type="Proteomes" id="UP000198948">
    <property type="component" value="Unassembled WGS sequence"/>
</dbReference>
<dbReference type="Gene3D" id="3.20.20.140">
    <property type="entry name" value="Metal-dependent hydrolases"/>
    <property type="match status" value="1"/>
</dbReference>
<dbReference type="GO" id="GO:0016788">
    <property type="term" value="F:hydrolase activity, acting on ester bonds"/>
    <property type="evidence" value="ECO:0007669"/>
    <property type="project" value="InterPro"/>
</dbReference>
<dbReference type="PROSITE" id="PS01137">
    <property type="entry name" value="TATD_1"/>
    <property type="match status" value="1"/>
</dbReference>
<dbReference type="GO" id="GO:0004536">
    <property type="term" value="F:DNA nuclease activity"/>
    <property type="evidence" value="ECO:0007669"/>
    <property type="project" value="InterPro"/>
</dbReference>
<dbReference type="Pfam" id="PF01026">
    <property type="entry name" value="TatD_DNase"/>
    <property type="match status" value="1"/>
</dbReference>
<evidence type="ECO:0000256" key="1">
    <source>
        <dbReference type="ARBA" id="ARBA00022723"/>
    </source>
</evidence>
<dbReference type="AlphaFoldDB" id="A0A1H9SPU8"/>
<evidence type="ECO:0000313" key="5">
    <source>
        <dbReference type="Proteomes" id="UP000198948"/>
    </source>
</evidence>
<feature type="binding site" evidence="3">
    <location>
        <position position="6"/>
    </location>
    <ligand>
        <name>a divalent metal cation</name>
        <dbReference type="ChEBI" id="CHEBI:60240"/>
        <label>1</label>
    </ligand>
</feature>
<dbReference type="InterPro" id="IPR015991">
    <property type="entry name" value="TatD/YcfH-like"/>
</dbReference>
<feature type="binding site" evidence="3">
    <location>
        <position position="92"/>
    </location>
    <ligand>
        <name>a divalent metal cation</name>
        <dbReference type="ChEBI" id="CHEBI:60240"/>
        <label>1</label>
    </ligand>
</feature>
<dbReference type="OrthoDB" id="9810005at2"/>
<organism evidence="4 5">
    <name type="scientific">Isobaculum melis</name>
    <dbReference type="NCBI Taxonomy" id="142588"/>
    <lineage>
        <taxon>Bacteria</taxon>
        <taxon>Bacillati</taxon>
        <taxon>Bacillota</taxon>
        <taxon>Bacilli</taxon>
        <taxon>Lactobacillales</taxon>
        <taxon>Carnobacteriaceae</taxon>
        <taxon>Isobaculum</taxon>
    </lineage>
</organism>
<gene>
    <name evidence="4" type="ORF">SAMN04488559_10879</name>
</gene>
<dbReference type="CDD" id="cd01310">
    <property type="entry name" value="TatD_DNAse"/>
    <property type="match status" value="1"/>
</dbReference>
<feature type="binding site" evidence="3">
    <location>
        <position position="153"/>
    </location>
    <ligand>
        <name>a divalent metal cation</name>
        <dbReference type="ChEBI" id="CHEBI:60240"/>
        <label>2</label>
    </ligand>
</feature>
<proteinExistence type="predicted"/>
<dbReference type="PANTHER" id="PTHR46124:SF2">
    <property type="entry name" value="D-AMINOACYL-TRNA DEACYLASE"/>
    <property type="match status" value="1"/>
</dbReference>
<dbReference type="InterPro" id="IPR032466">
    <property type="entry name" value="Metal_Hydrolase"/>
</dbReference>
<sequence>MLFDTHTHLNDVAFEAEIPEAVRRAKEHDVSRMAVVGFDEATINRALTLSKDYSEVYNILGWHPTEAIHFSEKNEEWLWSLFDQPKIVAVGEMGLDYHWDTSPKNVQADVLRRQLRMAKQMKLPVSIHMRDATEDTYRILKEEHVEDIGGIMHTFGETPLWMERFLDLNMHISISGVVTFKKAFDVHEAAKNAPIDKLLIETDAPYLAPVPYRGKRNEPAYVQYVAKEIAKLRDMSYEEIATITMANANRLFGLTE</sequence>
<accession>A0A1H9SPU8</accession>
<keyword evidence="1 3" id="KW-0479">Metal-binding</keyword>
<keyword evidence="5" id="KW-1185">Reference proteome</keyword>
<dbReference type="GO" id="GO:0005829">
    <property type="term" value="C:cytosol"/>
    <property type="evidence" value="ECO:0007669"/>
    <property type="project" value="TreeGrafter"/>
</dbReference>
<dbReference type="FunFam" id="3.20.20.140:FF:000005">
    <property type="entry name" value="TatD family hydrolase"/>
    <property type="match status" value="1"/>
</dbReference>
<keyword evidence="2" id="KW-0378">Hydrolase</keyword>
<reference evidence="4 5" key="1">
    <citation type="submission" date="2016-10" db="EMBL/GenBank/DDBJ databases">
        <authorList>
            <person name="de Groot N.N."/>
        </authorList>
    </citation>
    <scope>NUCLEOTIDE SEQUENCE [LARGE SCALE GENOMIC DNA]</scope>
    <source>
        <strain evidence="4 5">DSM 13760</strain>
    </source>
</reference>
<dbReference type="InterPro" id="IPR001130">
    <property type="entry name" value="TatD-like"/>
</dbReference>
<dbReference type="GO" id="GO:0046872">
    <property type="term" value="F:metal ion binding"/>
    <property type="evidence" value="ECO:0007669"/>
    <property type="project" value="UniProtKB-KW"/>
</dbReference>
<dbReference type="InterPro" id="IPR018228">
    <property type="entry name" value="DNase_TatD-rel_CS"/>
</dbReference>
<feature type="binding site" evidence="3">
    <location>
        <position position="128"/>
    </location>
    <ligand>
        <name>a divalent metal cation</name>
        <dbReference type="ChEBI" id="CHEBI:60240"/>
        <label>2</label>
    </ligand>
</feature>
<dbReference type="SUPFAM" id="SSF51556">
    <property type="entry name" value="Metallo-dependent hydrolases"/>
    <property type="match status" value="1"/>
</dbReference>
<dbReference type="PROSITE" id="PS01090">
    <property type="entry name" value="TATD_2"/>
    <property type="match status" value="1"/>
</dbReference>
<evidence type="ECO:0000256" key="2">
    <source>
        <dbReference type="ARBA" id="ARBA00022801"/>
    </source>
</evidence>
<dbReference type="EMBL" id="FOHA01000008">
    <property type="protein sequence ID" value="SER86878.1"/>
    <property type="molecule type" value="Genomic_DNA"/>
</dbReference>
<protein>
    <submittedName>
        <fullName evidence="4">TatD DNase family protein</fullName>
    </submittedName>
</protein>
<dbReference type="PANTHER" id="PTHR46124">
    <property type="entry name" value="D-AMINOACYL-TRNA DEACYLASE"/>
    <property type="match status" value="1"/>
</dbReference>
<name>A0A1H9SPU8_9LACT</name>
<feature type="binding site" evidence="3">
    <location>
        <position position="8"/>
    </location>
    <ligand>
        <name>a divalent metal cation</name>
        <dbReference type="ChEBI" id="CHEBI:60240"/>
        <label>1</label>
    </ligand>
</feature>
<evidence type="ECO:0000256" key="3">
    <source>
        <dbReference type="PIRSR" id="PIRSR005902-1"/>
    </source>
</evidence>
<dbReference type="STRING" id="142588.SAMN04488559_10879"/>
<evidence type="ECO:0000313" key="4">
    <source>
        <dbReference type="EMBL" id="SER86878.1"/>
    </source>
</evidence>
<dbReference type="RefSeq" id="WP_092652070.1">
    <property type="nucleotide sequence ID" value="NZ_FOHA01000008.1"/>
</dbReference>
<dbReference type="PIRSF" id="PIRSF005902">
    <property type="entry name" value="DNase_TatD"/>
    <property type="match status" value="1"/>
</dbReference>